<evidence type="ECO:0000256" key="1">
    <source>
        <dbReference type="ARBA" id="ARBA00001936"/>
    </source>
</evidence>
<dbReference type="Proteomes" id="UP000694407">
    <property type="component" value="Unplaced"/>
</dbReference>
<dbReference type="GO" id="GO:0005829">
    <property type="term" value="C:cytosol"/>
    <property type="evidence" value="ECO:0007669"/>
    <property type="project" value="UniProtKB-SubCell"/>
</dbReference>
<evidence type="ECO:0000259" key="18">
    <source>
        <dbReference type="Pfam" id="PF07830"/>
    </source>
</evidence>
<keyword evidence="20" id="KW-1185">Reference proteome</keyword>
<evidence type="ECO:0000256" key="13">
    <source>
        <dbReference type="ARBA" id="ARBA00023136"/>
    </source>
</evidence>
<evidence type="ECO:0000256" key="4">
    <source>
        <dbReference type="ARBA" id="ARBA00006702"/>
    </source>
</evidence>
<dbReference type="AlphaFoldDB" id="A0A8C5Z4H8"/>
<comment type="cofactor">
    <cofactor evidence="1">
        <name>Mn(2+)</name>
        <dbReference type="ChEBI" id="CHEBI:29035"/>
    </cofactor>
</comment>
<keyword evidence="11" id="KW-0460">Magnesium</keyword>
<comment type="subcellular location">
    <subcellularLocation>
        <location evidence="2">Cytoplasm</location>
        <location evidence="2">Cytosol</location>
    </subcellularLocation>
    <subcellularLocation>
        <location evidence="3">Membrane</location>
        <topology evidence="3">Lipid-anchor</topology>
    </subcellularLocation>
</comment>
<dbReference type="GO" id="GO:0000287">
    <property type="term" value="F:magnesium ion binding"/>
    <property type="evidence" value="ECO:0007669"/>
    <property type="project" value="InterPro"/>
</dbReference>
<evidence type="ECO:0000256" key="2">
    <source>
        <dbReference type="ARBA" id="ARBA00004514"/>
    </source>
</evidence>
<dbReference type="GeneTree" id="ENSGT00940000156070"/>
<evidence type="ECO:0000256" key="3">
    <source>
        <dbReference type="ARBA" id="ARBA00004635"/>
    </source>
</evidence>
<keyword evidence="13" id="KW-0472">Membrane</keyword>
<evidence type="ECO:0000256" key="11">
    <source>
        <dbReference type="ARBA" id="ARBA00022842"/>
    </source>
</evidence>
<dbReference type="Pfam" id="PF07830">
    <property type="entry name" value="PP2C_C"/>
    <property type="match status" value="1"/>
</dbReference>
<keyword evidence="6" id="KW-0963">Cytoplasm</keyword>
<accession>A0A8C5Z4H8</accession>
<dbReference type="Gene3D" id="1.10.10.430">
    <property type="entry name" value="Phosphatase 2C, C-terminal domain suprefamily"/>
    <property type="match status" value="1"/>
</dbReference>
<keyword evidence="10" id="KW-0378">Hydrolase</keyword>
<evidence type="ECO:0000256" key="5">
    <source>
        <dbReference type="ARBA" id="ARBA00013081"/>
    </source>
</evidence>
<evidence type="ECO:0000256" key="12">
    <source>
        <dbReference type="ARBA" id="ARBA00022912"/>
    </source>
</evidence>
<dbReference type="GO" id="GO:0004722">
    <property type="term" value="F:protein serine/threonine phosphatase activity"/>
    <property type="evidence" value="ECO:0007669"/>
    <property type="project" value="UniProtKB-EC"/>
</dbReference>
<dbReference type="FunFam" id="1.10.10.430:FF:000001">
    <property type="entry name" value="protein phosphatase 1B isoform X1"/>
    <property type="match status" value="1"/>
</dbReference>
<comment type="similarity">
    <text evidence="4">Belongs to the PP2C family.</text>
</comment>
<dbReference type="InterPro" id="IPR036580">
    <property type="entry name" value="PP2C_C_sf"/>
</dbReference>
<dbReference type="Ensembl" id="ENSMMMT00000010749.1">
    <property type="protein sequence ID" value="ENSMMMP00000009416.1"/>
    <property type="gene ID" value="ENSMMMG00000008424.1"/>
</dbReference>
<evidence type="ECO:0000256" key="10">
    <source>
        <dbReference type="ARBA" id="ARBA00022801"/>
    </source>
</evidence>
<protein>
    <recommendedName>
        <fullName evidence="5">protein-serine/threonine phosphatase</fullName>
        <ecNumber evidence="5">3.1.3.16</ecNumber>
    </recommendedName>
</protein>
<reference evidence="19" key="1">
    <citation type="submission" date="2025-08" db="UniProtKB">
        <authorList>
            <consortium name="Ensembl"/>
        </authorList>
    </citation>
    <scope>IDENTIFICATION</scope>
</reference>
<keyword evidence="9" id="KW-0479">Metal-binding</keyword>
<dbReference type="InterPro" id="IPR012911">
    <property type="entry name" value="PP2C_C"/>
</dbReference>
<name>A0A8C5Z4H8_MARMA</name>
<dbReference type="GO" id="GO:0016020">
    <property type="term" value="C:membrane"/>
    <property type="evidence" value="ECO:0007669"/>
    <property type="project" value="UniProtKB-SubCell"/>
</dbReference>
<keyword evidence="7" id="KW-0597">Phosphoprotein</keyword>
<evidence type="ECO:0000256" key="15">
    <source>
        <dbReference type="ARBA" id="ARBA00023288"/>
    </source>
</evidence>
<evidence type="ECO:0000256" key="16">
    <source>
        <dbReference type="ARBA" id="ARBA00047761"/>
    </source>
</evidence>
<evidence type="ECO:0000256" key="8">
    <source>
        <dbReference type="ARBA" id="ARBA00022707"/>
    </source>
</evidence>
<keyword evidence="8" id="KW-0519">Myristate</keyword>
<feature type="domain" description="Protein serine/threonine phosphatase 2C C-terminal" evidence="18">
    <location>
        <begin position="3"/>
        <end position="81"/>
    </location>
</feature>
<sequence>MNIVLVCFSNPPKVSDKESEKDSELDKHLESKVEEIMEKSDEEGMPDLAYVMYILSAENTSNLPPEGGLAGKCNIIEAVYSRLNPHRESDGASDEILDMWLFFLSFYFF</sequence>
<evidence type="ECO:0000256" key="9">
    <source>
        <dbReference type="ARBA" id="ARBA00022723"/>
    </source>
</evidence>
<evidence type="ECO:0000313" key="20">
    <source>
        <dbReference type="Proteomes" id="UP000694407"/>
    </source>
</evidence>
<comment type="catalytic activity">
    <reaction evidence="16">
        <text>O-phospho-L-seryl-[protein] + H2O = L-seryl-[protein] + phosphate</text>
        <dbReference type="Rhea" id="RHEA:20629"/>
        <dbReference type="Rhea" id="RHEA-COMP:9863"/>
        <dbReference type="Rhea" id="RHEA-COMP:11604"/>
        <dbReference type="ChEBI" id="CHEBI:15377"/>
        <dbReference type="ChEBI" id="CHEBI:29999"/>
        <dbReference type="ChEBI" id="CHEBI:43474"/>
        <dbReference type="ChEBI" id="CHEBI:83421"/>
        <dbReference type="EC" id="3.1.3.16"/>
    </reaction>
</comment>
<keyword evidence="15" id="KW-0449">Lipoprotein</keyword>
<evidence type="ECO:0000256" key="7">
    <source>
        <dbReference type="ARBA" id="ARBA00022553"/>
    </source>
</evidence>
<dbReference type="EC" id="3.1.3.16" evidence="5"/>
<evidence type="ECO:0000256" key="14">
    <source>
        <dbReference type="ARBA" id="ARBA00023211"/>
    </source>
</evidence>
<proteinExistence type="inferred from homology"/>
<dbReference type="SUPFAM" id="SSF81601">
    <property type="entry name" value="Protein serine/threonine phosphatase 2C, C-terminal domain"/>
    <property type="match status" value="1"/>
</dbReference>
<dbReference type="GO" id="GO:0030145">
    <property type="term" value="F:manganese ion binding"/>
    <property type="evidence" value="ECO:0007669"/>
    <property type="project" value="InterPro"/>
</dbReference>
<evidence type="ECO:0000256" key="6">
    <source>
        <dbReference type="ARBA" id="ARBA00022490"/>
    </source>
</evidence>
<evidence type="ECO:0000256" key="17">
    <source>
        <dbReference type="ARBA" id="ARBA00048336"/>
    </source>
</evidence>
<comment type="catalytic activity">
    <reaction evidence="17">
        <text>O-phospho-L-threonyl-[protein] + H2O = L-threonyl-[protein] + phosphate</text>
        <dbReference type="Rhea" id="RHEA:47004"/>
        <dbReference type="Rhea" id="RHEA-COMP:11060"/>
        <dbReference type="Rhea" id="RHEA-COMP:11605"/>
        <dbReference type="ChEBI" id="CHEBI:15377"/>
        <dbReference type="ChEBI" id="CHEBI:30013"/>
        <dbReference type="ChEBI" id="CHEBI:43474"/>
        <dbReference type="ChEBI" id="CHEBI:61977"/>
        <dbReference type="EC" id="3.1.3.16"/>
    </reaction>
</comment>
<organism evidence="19 20">
    <name type="scientific">Marmota marmota marmota</name>
    <name type="common">Alpine marmot</name>
    <dbReference type="NCBI Taxonomy" id="9994"/>
    <lineage>
        <taxon>Eukaryota</taxon>
        <taxon>Metazoa</taxon>
        <taxon>Chordata</taxon>
        <taxon>Craniata</taxon>
        <taxon>Vertebrata</taxon>
        <taxon>Euteleostomi</taxon>
        <taxon>Mammalia</taxon>
        <taxon>Eutheria</taxon>
        <taxon>Euarchontoglires</taxon>
        <taxon>Glires</taxon>
        <taxon>Rodentia</taxon>
        <taxon>Sciuromorpha</taxon>
        <taxon>Sciuridae</taxon>
        <taxon>Xerinae</taxon>
        <taxon>Marmotini</taxon>
        <taxon>Marmota</taxon>
    </lineage>
</organism>
<evidence type="ECO:0000313" key="19">
    <source>
        <dbReference type="Ensembl" id="ENSMMMP00000009416.1"/>
    </source>
</evidence>
<keyword evidence="14" id="KW-0464">Manganese</keyword>
<reference evidence="19" key="2">
    <citation type="submission" date="2025-09" db="UniProtKB">
        <authorList>
            <consortium name="Ensembl"/>
        </authorList>
    </citation>
    <scope>IDENTIFICATION</scope>
</reference>
<keyword evidence="12" id="KW-0904">Protein phosphatase</keyword>